<keyword evidence="13" id="KW-0206">Cytoskeleton</keyword>
<evidence type="ECO:0000256" key="14">
    <source>
        <dbReference type="SAM" id="MobiDB-lite"/>
    </source>
</evidence>
<keyword evidence="9" id="KW-0130">Cell adhesion</keyword>
<dbReference type="GO" id="GO:0005886">
    <property type="term" value="C:plasma membrane"/>
    <property type="evidence" value="ECO:0007669"/>
    <property type="project" value="UniProtKB-SubCell"/>
</dbReference>
<keyword evidence="7" id="KW-0963">Cytoplasm</keyword>
<dbReference type="Gene3D" id="1.20.120.230">
    <property type="entry name" value="Alpha-catenin/vinculin-like"/>
    <property type="match status" value="4"/>
</dbReference>
<dbReference type="InterPro" id="IPR000633">
    <property type="entry name" value="Vinculin_CS"/>
</dbReference>
<dbReference type="AlphaFoldDB" id="A0A7E6F1H8"/>
<dbReference type="GO" id="GO:0005912">
    <property type="term" value="C:adherens junction"/>
    <property type="evidence" value="ECO:0007669"/>
    <property type="project" value="UniProtKB-SubCell"/>
</dbReference>
<dbReference type="Proteomes" id="UP000515154">
    <property type="component" value="Linkage group LG7"/>
</dbReference>
<dbReference type="GO" id="GO:0051015">
    <property type="term" value="F:actin filament binding"/>
    <property type="evidence" value="ECO:0007669"/>
    <property type="project" value="InterPro"/>
</dbReference>
<proteinExistence type="inferred from homology"/>
<dbReference type="PANTHER" id="PTHR46180">
    <property type="entry name" value="VINCULIN"/>
    <property type="match status" value="1"/>
</dbReference>
<feature type="region of interest" description="Disordered" evidence="14">
    <location>
        <begin position="778"/>
        <end position="838"/>
    </location>
</feature>
<dbReference type="InterPro" id="IPR017997">
    <property type="entry name" value="Vinculin"/>
</dbReference>
<dbReference type="GO" id="GO:0015629">
    <property type="term" value="C:actin cytoskeleton"/>
    <property type="evidence" value="ECO:0007669"/>
    <property type="project" value="InterPro"/>
</dbReference>
<keyword evidence="10" id="KW-0965">Cell junction</keyword>
<evidence type="ECO:0000313" key="15">
    <source>
        <dbReference type="Proteomes" id="UP000515154"/>
    </source>
</evidence>
<sequence length="1044" mass="115050">MPVFHTKTIEGILEPVAQQVSKLVILHEEAEDGNAMPDLARPVQAVKMAVDNLVKVGYDTINNSEDQILKQDMPPALSRVEDASILLLQASDMLRGDPFSAPARKKLIEGSRGILQGTSALLLAFDESEVRKIIRVCKNVLEYLAITEVVDKMEDLVTYVKNLSPVLTKIIKEVDAREKELTHQVHRDMLIRSLDQVKNLTPVLISGVKIFITAKETGSGFIEAQKNRDYVVQKMSDEIHEIIRVLQLTTYDEENWDADDLTVMKKAQSAIEGKLKQASDWLQDPAALVGSAGDKALHQILEDARKIAERCADPAERDAIIRNVGDIESMANSLAELRQQGKGSSPQAMALAREIQNKLGSLQQLTQMGIVNTERSGIRKPAPTVSGKVEQAQRWLANPGLDDKGLGEQATRMVVADGRKVAESLTGPQRAELLRLCDETEILTNQLADMIRRGQGNTPQAQACARHLSEKLHALKNKIGEGLVNQVAEDFIDMTTPLKQLSDAAIVPLGVPGREQKFEEKSRNFLSQSAKLAETANMVATAGGCANKKTVEAIFSTSAQANDLSPQVVNAAKIVLINPTNQAAVDHFDLLKKQWTENMERLRTLVDEATDTEAFILATEQGIQKDKEKVEEGIRTINPPIIVTNASNIARRANRVLQVAQQEAENSEDPQFVEKVNSASDVLKSTITPMVQEAKSVSIDPKDQVAANNWRKANNSLISAVGQVRKSVMVTPKEDNRYTQAFPPPPDMSQLSISVPDQHAMDGRSEVLEATVQREQHYAPEQKSPMFVPPPPVLPPPPQDSYNYGYDYRDAPPRPPLPSDACPPRPPPPETDDEDESAFPVPQVNQPIMMAAHDLHMETKQWSSKDNEIIVAAKKMALLLAKLSHLVSCQENCKWIWCTVHKTGEGGSKKDLIATAKAIAEASEEVTRLAKILALECTDKRMRTNLLLVCERIPTIGTQLKILSTVKATMLGAQEPIPAPDGSEIACESSSQEDQDATEMLVGNAQNLMQSVKETVRAAEAASIKIRVDSGYTIRWIRKRPWYT</sequence>
<feature type="compositionally biased region" description="Pro residues" evidence="14">
    <location>
        <begin position="813"/>
        <end position="829"/>
    </location>
</feature>
<keyword evidence="12" id="KW-0009">Actin-binding</keyword>
<dbReference type="PRINTS" id="PR00806">
    <property type="entry name" value="VINCULIN"/>
</dbReference>
<dbReference type="InterPro" id="IPR036723">
    <property type="entry name" value="Alpha-catenin/vinculin-like_sf"/>
</dbReference>
<evidence type="ECO:0000256" key="11">
    <source>
        <dbReference type="ARBA" id="ARBA00023136"/>
    </source>
</evidence>
<dbReference type="GO" id="GO:0005198">
    <property type="term" value="F:structural molecule activity"/>
    <property type="evidence" value="ECO:0007669"/>
    <property type="project" value="InterPro"/>
</dbReference>
<evidence type="ECO:0000256" key="8">
    <source>
        <dbReference type="ARBA" id="ARBA00022737"/>
    </source>
</evidence>
<evidence type="ECO:0000256" key="2">
    <source>
        <dbReference type="ARBA" id="ARBA00004413"/>
    </source>
</evidence>
<evidence type="ECO:0000256" key="13">
    <source>
        <dbReference type="ARBA" id="ARBA00023212"/>
    </source>
</evidence>
<feature type="compositionally biased region" description="Pro residues" evidence="14">
    <location>
        <begin position="787"/>
        <end position="799"/>
    </location>
</feature>
<evidence type="ECO:0000256" key="7">
    <source>
        <dbReference type="ARBA" id="ARBA00022490"/>
    </source>
</evidence>
<comment type="similarity">
    <text evidence="4">Belongs to the vinculin/alpha-catenin family.</text>
</comment>
<protein>
    <recommendedName>
        <fullName evidence="5">Vinculin</fullName>
    </recommendedName>
</protein>
<evidence type="ECO:0000256" key="5">
    <source>
        <dbReference type="ARBA" id="ARBA00014125"/>
    </source>
</evidence>
<dbReference type="RefSeq" id="XP_036360822.1">
    <property type="nucleotide sequence ID" value="XM_036504929.1"/>
</dbReference>
<dbReference type="Pfam" id="PF01044">
    <property type="entry name" value="Vinculin"/>
    <property type="match status" value="1"/>
</dbReference>
<evidence type="ECO:0000256" key="6">
    <source>
        <dbReference type="ARBA" id="ARBA00022475"/>
    </source>
</evidence>
<name>A0A7E6F1H8_9MOLL</name>
<keyword evidence="11" id="KW-0472">Membrane</keyword>
<evidence type="ECO:0000256" key="1">
    <source>
        <dbReference type="ARBA" id="ARBA00004245"/>
    </source>
</evidence>
<evidence type="ECO:0000256" key="3">
    <source>
        <dbReference type="ARBA" id="ARBA00004536"/>
    </source>
</evidence>
<dbReference type="GO" id="GO:0007155">
    <property type="term" value="P:cell adhesion"/>
    <property type="evidence" value="ECO:0007669"/>
    <property type="project" value="UniProtKB-KW"/>
</dbReference>
<keyword evidence="15" id="KW-1185">Reference proteome</keyword>
<evidence type="ECO:0000256" key="10">
    <source>
        <dbReference type="ARBA" id="ARBA00022949"/>
    </source>
</evidence>
<evidence type="ECO:0000256" key="12">
    <source>
        <dbReference type="ARBA" id="ARBA00023203"/>
    </source>
</evidence>
<dbReference type="SUPFAM" id="SSF47220">
    <property type="entry name" value="alpha-catenin/vinculin-like"/>
    <property type="match status" value="6"/>
</dbReference>
<gene>
    <name evidence="16" type="primary">LOC115214348</name>
</gene>
<evidence type="ECO:0000256" key="4">
    <source>
        <dbReference type="ARBA" id="ARBA00008376"/>
    </source>
</evidence>
<dbReference type="Gene3D" id="1.20.120.810">
    <property type="entry name" value="Vinculin, Vh2 four-helix bundle"/>
    <property type="match status" value="2"/>
</dbReference>
<organism evidence="15 16">
    <name type="scientific">Octopus sinensis</name>
    <name type="common">East Asian common octopus</name>
    <dbReference type="NCBI Taxonomy" id="2607531"/>
    <lineage>
        <taxon>Eukaryota</taxon>
        <taxon>Metazoa</taxon>
        <taxon>Spiralia</taxon>
        <taxon>Lophotrochozoa</taxon>
        <taxon>Mollusca</taxon>
        <taxon>Cephalopoda</taxon>
        <taxon>Coleoidea</taxon>
        <taxon>Octopodiformes</taxon>
        <taxon>Octopoda</taxon>
        <taxon>Incirrata</taxon>
        <taxon>Octopodidae</taxon>
        <taxon>Octopus</taxon>
    </lineage>
</organism>
<evidence type="ECO:0000256" key="9">
    <source>
        <dbReference type="ARBA" id="ARBA00022889"/>
    </source>
</evidence>
<dbReference type="InterPro" id="IPR006077">
    <property type="entry name" value="Vinculin/catenin"/>
</dbReference>
<comment type="subcellular location">
    <subcellularLocation>
        <location evidence="3">Cell junction</location>
        <location evidence="3">Adherens junction</location>
    </subcellularLocation>
    <subcellularLocation>
        <location evidence="2">Cell membrane</location>
        <topology evidence="2">Peripheral membrane protein</topology>
        <orientation evidence="2">Cytoplasmic side</orientation>
    </subcellularLocation>
    <subcellularLocation>
        <location evidence="1">Cytoplasm</location>
        <location evidence="1">Cytoskeleton</location>
    </subcellularLocation>
</comment>
<reference evidence="16" key="1">
    <citation type="submission" date="2025-08" db="UniProtKB">
        <authorList>
            <consortium name="RefSeq"/>
        </authorList>
    </citation>
    <scope>IDENTIFICATION</scope>
</reference>
<dbReference type="PROSITE" id="PS00664">
    <property type="entry name" value="VINCULIN_2"/>
    <property type="match status" value="2"/>
</dbReference>
<keyword evidence="8" id="KW-0677">Repeat</keyword>
<keyword evidence="6" id="KW-1003">Cell membrane</keyword>
<evidence type="ECO:0000313" key="16">
    <source>
        <dbReference type="RefSeq" id="XP_036360822.1"/>
    </source>
</evidence>
<accession>A0A7E6F1H8</accession>